<comment type="caution">
    <text evidence="3">The sequence shown here is derived from an EMBL/GenBank/DDBJ whole genome shotgun (WGS) entry which is preliminary data.</text>
</comment>
<dbReference type="AlphaFoldDB" id="A0AA36DG11"/>
<feature type="non-terminal residue" evidence="3">
    <location>
        <position position="433"/>
    </location>
</feature>
<feature type="region of interest" description="Disordered" evidence="1">
    <location>
        <begin position="1"/>
        <end position="22"/>
    </location>
</feature>
<organism evidence="3 4">
    <name type="scientific">Mesorhabditis spiculigera</name>
    <dbReference type="NCBI Taxonomy" id="96644"/>
    <lineage>
        <taxon>Eukaryota</taxon>
        <taxon>Metazoa</taxon>
        <taxon>Ecdysozoa</taxon>
        <taxon>Nematoda</taxon>
        <taxon>Chromadorea</taxon>
        <taxon>Rhabditida</taxon>
        <taxon>Rhabditina</taxon>
        <taxon>Rhabditomorpha</taxon>
        <taxon>Rhabditoidea</taxon>
        <taxon>Rhabditidae</taxon>
        <taxon>Mesorhabditinae</taxon>
        <taxon>Mesorhabditis</taxon>
    </lineage>
</organism>
<dbReference type="CDD" id="cd09917">
    <property type="entry name" value="F-box_SF"/>
    <property type="match status" value="1"/>
</dbReference>
<evidence type="ECO:0000256" key="1">
    <source>
        <dbReference type="SAM" id="MobiDB-lite"/>
    </source>
</evidence>
<dbReference type="InterPro" id="IPR001810">
    <property type="entry name" value="F-box_dom"/>
</dbReference>
<feature type="region of interest" description="Disordered" evidence="1">
    <location>
        <begin position="43"/>
        <end position="68"/>
    </location>
</feature>
<accession>A0AA36DG11</accession>
<keyword evidence="4" id="KW-1185">Reference proteome</keyword>
<dbReference type="PROSITE" id="PS50181">
    <property type="entry name" value="FBOX"/>
    <property type="match status" value="1"/>
</dbReference>
<feature type="domain" description="F-box" evidence="2">
    <location>
        <begin position="106"/>
        <end position="152"/>
    </location>
</feature>
<dbReference type="SUPFAM" id="SSF81383">
    <property type="entry name" value="F-box domain"/>
    <property type="match status" value="1"/>
</dbReference>
<dbReference type="GO" id="GO:0019005">
    <property type="term" value="C:SCF ubiquitin ligase complex"/>
    <property type="evidence" value="ECO:0007669"/>
    <property type="project" value="TreeGrafter"/>
</dbReference>
<evidence type="ECO:0000313" key="4">
    <source>
        <dbReference type="Proteomes" id="UP001177023"/>
    </source>
</evidence>
<dbReference type="SMART" id="SM00256">
    <property type="entry name" value="FBOX"/>
    <property type="match status" value="1"/>
</dbReference>
<gene>
    <name evidence="3" type="ORF">MSPICULIGERA_LOCUS23652</name>
</gene>
<dbReference type="InterPro" id="IPR036047">
    <property type="entry name" value="F-box-like_dom_sf"/>
</dbReference>
<dbReference type="SUPFAM" id="SSF52047">
    <property type="entry name" value="RNI-like"/>
    <property type="match status" value="1"/>
</dbReference>
<dbReference type="Proteomes" id="UP001177023">
    <property type="component" value="Unassembled WGS sequence"/>
</dbReference>
<proteinExistence type="predicted"/>
<dbReference type="Gene3D" id="3.80.10.10">
    <property type="entry name" value="Ribonuclease Inhibitor"/>
    <property type="match status" value="1"/>
</dbReference>
<dbReference type="InterPro" id="IPR032675">
    <property type="entry name" value="LRR_dom_sf"/>
</dbReference>
<dbReference type="Pfam" id="PF12937">
    <property type="entry name" value="F-box-like"/>
    <property type="match status" value="1"/>
</dbReference>
<feature type="compositionally biased region" description="Basic and acidic residues" evidence="1">
    <location>
        <begin position="56"/>
        <end position="66"/>
    </location>
</feature>
<evidence type="ECO:0000313" key="3">
    <source>
        <dbReference type="EMBL" id="CAJ0585640.1"/>
    </source>
</evidence>
<protein>
    <recommendedName>
        <fullName evidence="2">F-box domain-containing protein</fullName>
    </recommendedName>
</protein>
<dbReference type="PANTHER" id="PTHR16134">
    <property type="entry name" value="F-BOX/TPR REPEAT PROTEIN POF3"/>
    <property type="match status" value="1"/>
</dbReference>
<name>A0AA36DG11_9BILA</name>
<dbReference type="EMBL" id="CATQJA010002706">
    <property type="protein sequence ID" value="CAJ0585640.1"/>
    <property type="molecule type" value="Genomic_DNA"/>
</dbReference>
<dbReference type="PANTHER" id="PTHR16134:SF148">
    <property type="entry name" value="S-PHASE KINASE-ASSOCIATED PROTEIN 2, ISOFORM A"/>
    <property type="match status" value="1"/>
</dbReference>
<sequence>MSARGRRSRNALADITTTMEQPDEHIKERVEALERFYVYREPVDSPRQSSSRKRHADPADFLREDTPNCSGDDEDYILRPDKVSFYRTPGIYKFRRRTSTEPQIDYFAHYNLPDDCLLKIFSNFNKRDLVTAMKTCRRFYNIGESKDFWEAIDLSNKTVRLSDLLSIVARGCKVLRMSGTNVLEDEFDPAGVEKCEYYGRPRLTHADFSRAIISSAALEWVLNGATKLQAIALENCEVTPTICRILHNNANLQFLDLSMSRGLPECDLRFLSAFKRMHELNLSWCALDVENLHEVVSNIPTKLSRLSLAGQKDSLVDQHIETLVQRCVNLMVLDLSESCDISREAFTLLLRELQTLTTLSMARCFGVHPMAYLNCINIRQLNIFGCVAEGGEEALRNRLPNTAINVTPYCDIARPTPPPSYTSIWGMRVKDLY</sequence>
<evidence type="ECO:0000259" key="2">
    <source>
        <dbReference type="PROSITE" id="PS50181"/>
    </source>
</evidence>
<reference evidence="3" key="1">
    <citation type="submission" date="2023-06" db="EMBL/GenBank/DDBJ databases">
        <authorList>
            <person name="Delattre M."/>
        </authorList>
    </citation>
    <scope>NUCLEOTIDE SEQUENCE</scope>
    <source>
        <strain evidence="3">AF72</strain>
    </source>
</reference>
<dbReference type="GO" id="GO:0031146">
    <property type="term" value="P:SCF-dependent proteasomal ubiquitin-dependent protein catabolic process"/>
    <property type="evidence" value="ECO:0007669"/>
    <property type="project" value="TreeGrafter"/>
</dbReference>